<organism evidence="3 4">
    <name type="scientific">Trichonephila clavipes</name>
    <name type="common">Golden silk orbweaver</name>
    <name type="synonym">Nephila clavipes</name>
    <dbReference type="NCBI Taxonomy" id="2585209"/>
    <lineage>
        <taxon>Eukaryota</taxon>
        <taxon>Metazoa</taxon>
        <taxon>Ecdysozoa</taxon>
        <taxon>Arthropoda</taxon>
        <taxon>Chelicerata</taxon>
        <taxon>Arachnida</taxon>
        <taxon>Araneae</taxon>
        <taxon>Araneomorphae</taxon>
        <taxon>Entelegynae</taxon>
        <taxon>Araneoidea</taxon>
        <taxon>Nephilidae</taxon>
        <taxon>Trichonephila</taxon>
    </lineage>
</organism>
<keyword evidence="4" id="KW-1185">Reference proteome</keyword>
<dbReference type="Pfam" id="PF04037">
    <property type="entry name" value="DUF382"/>
    <property type="match status" value="1"/>
</dbReference>
<dbReference type="AlphaFoldDB" id="A0A8X6W7D4"/>
<gene>
    <name evidence="3" type="primary">NCL1_30863</name>
    <name evidence="3" type="ORF">TNCV_4723091</name>
</gene>
<reference evidence="3" key="1">
    <citation type="submission" date="2020-08" db="EMBL/GenBank/DDBJ databases">
        <title>Multicomponent nature underlies the extraordinary mechanical properties of spider dragline silk.</title>
        <authorList>
            <person name="Kono N."/>
            <person name="Nakamura H."/>
            <person name="Mori M."/>
            <person name="Yoshida Y."/>
            <person name="Ohtoshi R."/>
            <person name="Malay A.D."/>
            <person name="Moran D.A.P."/>
            <person name="Tomita M."/>
            <person name="Numata K."/>
            <person name="Arakawa K."/>
        </authorList>
    </citation>
    <scope>NUCLEOTIDE SEQUENCE</scope>
</reference>
<feature type="compositionally biased region" description="Basic and acidic residues" evidence="1">
    <location>
        <begin position="97"/>
        <end position="106"/>
    </location>
</feature>
<dbReference type="InterPro" id="IPR007180">
    <property type="entry name" value="DUF382"/>
</dbReference>
<evidence type="ECO:0000259" key="2">
    <source>
        <dbReference type="Pfam" id="PF04037"/>
    </source>
</evidence>
<feature type="domain" description="DUF382" evidence="2">
    <location>
        <begin position="50"/>
        <end position="118"/>
    </location>
</feature>
<dbReference type="Proteomes" id="UP000887159">
    <property type="component" value="Unassembled WGS sequence"/>
</dbReference>
<name>A0A8X6W7D4_TRICX</name>
<evidence type="ECO:0000313" key="4">
    <source>
        <dbReference type="Proteomes" id="UP000887159"/>
    </source>
</evidence>
<protein>
    <recommendedName>
        <fullName evidence="2">DUF382 domain-containing protein</fullName>
    </recommendedName>
</protein>
<evidence type="ECO:0000313" key="3">
    <source>
        <dbReference type="EMBL" id="GFY29181.1"/>
    </source>
</evidence>
<feature type="region of interest" description="Disordered" evidence="1">
    <location>
        <begin position="97"/>
        <end position="142"/>
    </location>
</feature>
<evidence type="ECO:0000256" key="1">
    <source>
        <dbReference type="SAM" id="MobiDB-lite"/>
    </source>
</evidence>
<dbReference type="GO" id="GO:0005634">
    <property type="term" value="C:nucleus"/>
    <property type="evidence" value="ECO:0007669"/>
    <property type="project" value="InterPro"/>
</dbReference>
<dbReference type="EMBL" id="BMAU01021387">
    <property type="protein sequence ID" value="GFY29181.1"/>
    <property type="molecule type" value="Genomic_DNA"/>
</dbReference>
<comment type="caution">
    <text evidence="3">The sequence shown here is derived from an EMBL/GenBank/DDBJ whole genome shotgun (WGS) entry which is preliminary data.</text>
</comment>
<proteinExistence type="predicted"/>
<accession>A0A8X6W7D4</accession>
<sequence length="142" mass="16791">MKDKGDLNSVILSKERMDFDEDEIEEEKPKLPKRKRNNLSRRTVAEIQQKVILKASSNMVLIPQHWSFREYSQDKSEMGKLAWKLTDFIKRDGTVKIRRSSRENRSTRKRVRLKLRPQDNIYRNGKVRGKTRPSVDEEGSCT</sequence>